<evidence type="ECO:0000256" key="1">
    <source>
        <dbReference type="SAM" id="SignalP"/>
    </source>
</evidence>
<proteinExistence type="predicted"/>
<comment type="caution">
    <text evidence="2">The sequence shown here is derived from an EMBL/GenBank/DDBJ whole genome shotgun (WGS) entry which is preliminary data.</text>
</comment>
<dbReference type="AlphaFoldDB" id="A0AAD2U0J5"/>
<dbReference type="EMBL" id="ABFEVW020000002">
    <property type="protein sequence ID" value="EKU3566942.1"/>
    <property type="molecule type" value="Genomic_DNA"/>
</dbReference>
<dbReference type="EMBL" id="ABFEVW030000002">
    <property type="protein sequence ID" value="EMN1070039.1"/>
    <property type="molecule type" value="Genomic_DNA"/>
</dbReference>
<sequence>MRYAASLILISMFVSQTVMAKSQNEETCKTLEKLAEAVMTARQEGAPMSEIYMKDYGSVDRNKVMKSLVKEAYKTPRFNSQQSKKNAVEDFKNEKFSYCIENLK</sequence>
<feature type="chain" id="PRO_5041892113" evidence="1">
    <location>
        <begin position="21"/>
        <end position="104"/>
    </location>
</feature>
<keyword evidence="1" id="KW-0732">Signal</keyword>
<dbReference type="RefSeq" id="WP_050496621.1">
    <property type="nucleotide sequence ID" value="NZ_BBTD01000072.1"/>
</dbReference>
<accession>A0AAD2U0J5</accession>
<protein>
    <submittedName>
        <fullName evidence="2">Uncharacterized protein</fullName>
    </submittedName>
</protein>
<reference evidence="2" key="1">
    <citation type="submission" date="2023-06" db="EMBL/GenBank/DDBJ databases">
        <authorList>
            <consortium name="Clinical and Environmental Microbiology Branch: Whole genome sequencing antimicrobial resistance pathogens in the healthcare setting"/>
        </authorList>
    </citation>
    <scope>NUCLEOTIDE SEQUENCE</scope>
    <source>
        <strain evidence="2">2021GN-00227</strain>
    </source>
</reference>
<gene>
    <name evidence="2" type="ORF">MKP18_000303</name>
</gene>
<evidence type="ECO:0000313" key="2">
    <source>
        <dbReference type="EMBL" id="EKU3566942.1"/>
    </source>
</evidence>
<organism evidence="2">
    <name type="scientific">Acinetobacter baumannii</name>
    <dbReference type="NCBI Taxonomy" id="470"/>
    <lineage>
        <taxon>Bacteria</taxon>
        <taxon>Pseudomonadati</taxon>
        <taxon>Pseudomonadota</taxon>
        <taxon>Gammaproteobacteria</taxon>
        <taxon>Moraxellales</taxon>
        <taxon>Moraxellaceae</taxon>
        <taxon>Acinetobacter</taxon>
        <taxon>Acinetobacter calcoaceticus/baumannii complex</taxon>
    </lineage>
</organism>
<feature type="signal peptide" evidence="1">
    <location>
        <begin position="1"/>
        <end position="20"/>
    </location>
</feature>
<name>A0AAD2U0J5_ACIBA</name>